<protein>
    <submittedName>
        <fullName evidence="2">Os11g0265900 protein</fullName>
    </submittedName>
</protein>
<feature type="region of interest" description="Disordered" evidence="1">
    <location>
        <begin position="1"/>
        <end position="82"/>
    </location>
</feature>
<gene>
    <name evidence="2" type="ordered locus">Os11g0265900</name>
    <name evidence="2" type="ORF">OSNPB_110265900</name>
</gene>
<name>A0A0P0Y194_ORYSJ</name>
<feature type="compositionally biased region" description="Basic residues" evidence="1">
    <location>
        <begin position="40"/>
        <end position="65"/>
    </location>
</feature>
<reference evidence="2 3" key="2">
    <citation type="journal article" date="2013" name="Plant Cell Physiol.">
        <title>Rice Annotation Project Database (RAP-DB): an integrative and interactive database for rice genomics.</title>
        <authorList>
            <person name="Sakai H."/>
            <person name="Lee S.S."/>
            <person name="Tanaka T."/>
            <person name="Numa H."/>
            <person name="Kim J."/>
            <person name="Kawahara Y."/>
            <person name="Wakimoto H."/>
            <person name="Yang C.C."/>
            <person name="Iwamoto M."/>
            <person name="Abe T."/>
            <person name="Yamada Y."/>
            <person name="Muto A."/>
            <person name="Inokuchi H."/>
            <person name="Ikemura T."/>
            <person name="Matsumoto T."/>
            <person name="Sasaki T."/>
            <person name="Itoh T."/>
        </authorList>
    </citation>
    <scope>NUCLEOTIDE SEQUENCE [LARGE SCALE GENOMIC DNA]</scope>
    <source>
        <strain evidence="3">cv. Nipponbare</strain>
    </source>
</reference>
<dbReference type="Proteomes" id="UP000059680">
    <property type="component" value="Chromosome 11"/>
</dbReference>
<dbReference type="ExpressionAtlas" id="A0A0P0Y194">
    <property type="expression patterns" value="baseline and differential"/>
</dbReference>
<dbReference type="EMBL" id="AP014967">
    <property type="protein sequence ID" value="BAT13536.1"/>
    <property type="molecule type" value="Genomic_DNA"/>
</dbReference>
<organism evidence="2 3">
    <name type="scientific">Oryza sativa subsp. japonica</name>
    <name type="common">Rice</name>
    <dbReference type="NCBI Taxonomy" id="39947"/>
    <lineage>
        <taxon>Eukaryota</taxon>
        <taxon>Viridiplantae</taxon>
        <taxon>Streptophyta</taxon>
        <taxon>Embryophyta</taxon>
        <taxon>Tracheophyta</taxon>
        <taxon>Spermatophyta</taxon>
        <taxon>Magnoliopsida</taxon>
        <taxon>Liliopsida</taxon>
        <taxon>Poales</taxon>
        <taxon>Poaceae</taxon>
        <taxon>BOP clade</taxon>
        <taxon>Oryzoideae</taxon>
        <taxon>Oryzeae</taxon>
        <taxon>Oryzinae</taxon>
        <taxon>Oryza</taxon>
        <taxon>Oryza sativa</taxon>
    </lineage>
</organism>
<accession>A0A0P0Y194</accession>
<reference evidence="3" key="1">
    <citation type="journal article" date="2005" name="Nature">
        <title>The map-based sequence of the rice genome.</title>
        <authorList>
            <consortium name="International rice genome sequencing project (IRGSP)"/>
            <person name="Matsumoto T."/>
            <person name="Wu J."/>
            <person name="Kanamori H."/>
            <person name="Katayose Y."/>
            <person name="Fujisawa M."/>
            <person name="Namiki N."/>
            <person name="Mizuno H."/>
            <person name="Yamamoto K."/>
            <person name="Antonio B.A."/>
            <person name="Baba T."/>
            <person name="Sakata K."/>
            <person name="Nagamura Y."/>
            <person name="Aoki H."/>
            <person name="Arikawa K."/>
            <person name="Arita K."/>
            <person name="Bito T."/>
            <person name="Chiden Y."/>
            <person name="Fujitsuka N."/>
            <person name="Fukunaka R."/>
            <person name="Hamada M."/>
            <person name="Harada C."/>
            <person name="Hayashi A."/>
            <person name="Hijishita S."/>
            <person name="Honda M."/>
            <person name="Hosokawa S."/>
            <person name="Ichikawa Y."/>
            <person name="Idonuma A."/>
            <person name="Iijima M."/>
            <person name="Ikeda M."/>
            <person name="Ikeno M."/>
            <person name="Ito K."/>
            <person name="Ito S."/>
            <person name="Ito T."/>
            <person name="Ito Y."/>
            <person name="Ito Y."/>
            <person name="Iwabuchi A."/>
            <person name="Kamiya K."/>
            <person name="Karasawa W."/>
            <person name="Kurita K."/>
            <person name="Katagiri S."/>
            <person name="Kikuta A."/>
            <person name="Kobayashi H."/>
            <person name="Kobayashi N."/>
            <person name="Machita K."/>
            <person name="Maehara T."/>
            <person name="Masukawa M."/>
            <person name="Mizubayashi T."/>
            <person name="Mukai Y."/>
            <person name="Nagasaki H."/>
            <person name="Nagata Y."/>
            <person name="Naito S."/>
            <person name="Nakashima M."/>
            <person name="Nakama Y."/>
            <person name="Nakamichi Y."/>
            <person name="Nakamura M."/>
            <person name="Meguro A."/>
            <person name="Negishi M."/>
            <person name="Ohta I."/>
            <person name="Ohta T."/>
            <person name="Okamoto M."/>
            <person name="Ono N."/>
            <person name="Saji S."/>
            <person name="Sakaguchi M."/>
            <person name="Sakai K."/>
            <person name="Shibata M."/>
            <person name="Shimokawa T."/>
            <person name="Song J."/>
            <person name="Takazaki Y."/>
            <person name="Terasawa K."/>
            <person name="Tsugane M."/>
            <person name="Tsuji K."/>
            <person name="Ueda S."/>
            <person name="Waki K."/>
            <person name="Yamagata H."/>
            <person name="Yamamoto M."/>
            <person name="Yamamoto S."/>
            <person name="Yamane H."/>
            <person name="Yoshiki S."/>
            <person name="Yoshihara R."/>
            <person name="Yukawa K."/>
            <person name="Zhong H."/>
            <person name="Yano M."/>
            <person name="Yuan Q."/>
            <person name="Ouyang S."/>
            <person name="Liu J."/>
            <person name="Jones K.M."/>
            <person name="Gansberger K."/>
            <person name="Moffat K."/>
            <person name="Hill J."/>
            <person name="Bera J."/>
            <person name="Fadrosh D."/>
            <person name="Jin S."/>
            <person name="Johri S."/>
            <person name="Kim M."/>
            <person name="Overton L."/>
            <person name="Reardon M."/>
            <person name="Tsitrin T."/>
            <person name="Vuong H."/>
            <person name="Weaver B."/>
            <person name="Ciecko A."/>
            <person name="Tallon L."/>
            <person name="Jackson J."/>
            <person name="Pai G."/>
            <person name="Aken S.V."/>
            <person name="Utterback T."/>
            <person name="Reidmuller S."/>
            <person name="Feldblyum T."/>
            <person name="Hsiao J."/>
            <person name="Zismann V."/>
            <person name="Iobst S."/>
            <person name="de Vazeille A.R."/>
            <person name="Buell C.R."/>
            <person name="Ying K."/>
            <person name="Li Y."/>
            <person name="Lu T."/>
            <person name="Huang Y."/>
            <person name="Zhao Q."/>
            <person name="Feng Q."/>
            <person name="Zhang L."/>
            <person name="Zhu J."/>
            <person name="Weng Q."/>
            <person name="Mu J."/>
            <person name="Lu Y."/>
            <person name="Fan D."/>
            <person name="Liu Y."/>
            <person name="Guan J."/>
            <person name="Zhang Y."/>
            <person name="Yu S."/>
            <person name="Liu X."/>
            <person name="Zhang Y."/>
            <person name="Hong G."/>
            <person name="Han B."/>
            <person name="Choisne N."/>
            <person name="Demange N."/>
            <person name="Orjeda G."/>
            <person name="Samain S."/>
            <person name="Cattolico L."/>
            <person name="Pelletier E."/>
            <person name="Couloux A."/>
            <person name="Segurens B."/>
            <person name="Wincker P."/>
            <person name="D'Hont A."/>
            <person name="Scarpelli C."/>
            <person name="Weissenbach J."/>
            <person name="Salanoubat M."/>
            <person name="Quetier F."/>
            <person name="Yu Y."/>
            <person name="Kim H.R."/>
            <person name="Rambo T."/>
            <person name="Currie J."/>
            <person name="Collura K."/>
            <person name="Luo M."/>
            <person name="Yang T."/>
            <person name="Ammiraju J.S.S."/>
            <person name="Engler F."/>
            <person name="Soderlund C."/>
            <person name="Wing R.A."/>
            <person name="Palmer L.E."/>
            <person name="de la Bastide M."/>
            <person name="Spiegel L."/>
            <person name="Nascimento L."/>
            <person name="Zutavern T."/>
            <person name="O'Shaughnessy A."/>
            <person name="Dike S."/>
            <person name="Dedhia N."/>
            <person name="Preston R."/>
            <person name="Balija V."/>
            <person name="McCombie W.R."/>
            <person name="Chow T."/>
            <person name="Chen H."/>
            <person name="Chung M."/>
            <person name="Chen C."/>
            <person name="Shaw J."/>
            <person name="Wu H."/>
            <person name="Hsiao K."/>
            <person name="Chao Y."/>
            <person name="Chu M."/>
            <person name="Cheng C."/>
            <person name="Hour A."/>
            <person name="Lee P."/>
            <person name="Lin S."/>
            <person name="Lin Y."/>
            <person name="Liou J."/>
            <person name="Liu S."/>
            <person name="Hsing Y."/>
            <person name="Raghuvanshi S."/>
            <person name="Mohanty A."/>
            <person name="Bharti A.K."/>
            <person name="Gaur A."/>
            <person name="Gupta V."/>
            <person name="Kumar D."/>
            <person name="Ravi V."/>
            <person name="Vij S."/>
            <person name="Kapur A."/>
            <person name="Khurana P."/>
            <person name="Khurana P."/>
            <person name="Khurana J.P."/>
            <person name="Tyagi A.K."/>
            <person name="Gaikwad K."/>
            <person name="Singh A."/>
            <person name="Dalal V."/>
            <person name="Srivastava S."/>
            <person name="Dixit A."/>
            <person name="Pal A.K."/>
            <person name="Ghazi I.A."/>
            <person name="Yadav M."/>
            <person name="Pandit A."/>
            <person name="Bhargava A."/>
            <person name="Sureshbabu K."/>
            <person name="Batra K."/>
            <person name="Sharma T.R."/>
            <person name="Mohapatra T."/>
            <person name="Singh N.K."/>
            <person name="Messing J."/>
            <person name="Nelson A.B."/>
            <person name="Fuks G."/>
            <person name="Kavchok S."/>
            <person name="Keizer G."/>
            <person name="Linton E."/>
            <person name="Llaca V."/>
            <person name="Song R."/>
            <person name="Tanyolac B."/>
            <person name="Young S."/>
            <person name="Ho-Il K."/>
            <person name="Hahn J.H."/>
            <person name="Sangsakoo G."/>
            <person name="Vanavichit A."/>
            <person name="de Mattos Luiz.A.T."/>
            <person name="Zimmer P.D."/>
            <person name="Malone G."/>
            <person name="Dellagostin O."/>
            <person name="de Oliveira A.C."/>
            <person name="Bevan M."/>
            <person name="Bancroft I."/>
            <person name="Minx P."/>
            <person name="Cordum H."/>
            <person name="Wilson R."/>
            <person name="Cheng Z."/>
            <person name="Jin W."/>
            <person name="Jiang J."/>
            <person name="Leong S.A."/>
            <person name="Iwama H."/>
            <person name="Gojobori T."/>
            <person name="Itoh T."/>
            <person name="Niimura Y."/>
            <person name="Fujii Y."/>
            <person name="Habara T."/>
            <person name="Sakai H."/>
            <person name="Sato Y."/>
            <person name="Wilson G."/>
            <person name="Kumar K."/>
            <person name="McCouch S."/>
            <person name="Juretic N."/>
            <person name="Hoen D."/>
            <person name="Wright S."/>
            <person name="Bruskiewich R."/>
            <person name="Bureau T."/>
            <person name="Miyao A."/>
            <person name="Hirochika H."/>
            <person name="Nishikawa T."/>
            <person name="Kadowaki K."/>
            <person name="Sugiura M."/>
            <person name="Burr B."/>
            <person name="Sasaki T."/>
        </authorList>
    </citation>
    <scope>NUCLEOTIDE SEQUENCE [LARGE SCALE GENOMIC DNA]</scope>
    <source>
        <strain evidence="3">cv. Nipponbare</strain>
    </source>
</reference>
<evidence type="ECO:0000313" key="3">
    <source>
        <dbReference type="Proteomes" id="UP000059680"/>
    </source>
</evidence>
<evidence type="ECO:0000313" key="2">
    <source>
        <dbReference type="EMBL" id="BAT13536.1"/>
    </source>
</evidence>
<evidence type="ECO:0000256" key="1">
    <source>
        <dbReference type="SAM" id="MobiDB-lite"/>
    </source>
</evidence>
<dbReference type="Gramene" id="Os11t0265900-01">
    <property type="protein sequence ID" value="Os11t0265900-01"/>
    <property type="gene ID" value="Os11g0265900"/>
</dbReference>
<reference evidence="2 3" key="3">
    <citation type="journal article" date="2013" name="Rice">
        <title>Improvement of the Oryza sativa Nipponbare reference genome using next generation sequence and optical map data.</title>
        <authorList>
            <person name="Kawahara Y."/>
            <person name="de la Bastide M."/>
            <person name="Hamilton J.P."/>
            <person name="Kanamori H."/>
            <person name="McCombie W.R."/>
            <person name="Ouyang S."/>
            <person name="Schwartz D.C."/>
            <person name="Tanaka T."/>
            <person name="Wu J."/>
            <person name="Zhou S."/>
            <person name="Childs K.L."/>
            <person name="Davidson R.M."/>
            <person name="Lin H."/>
            <person name="Quesada-Ocampo L."/>
            <person name="Vaillancourt B."/>
            <person name="Sakai H."/>
            <person name="Lee S.S."/>
            <person name="Kim J."/>
            <person name="Numa H."/>
            <person name="Itoh T."/>
            <person name="Buell C.R."/>
            <person name="Matsumoto T."/>
        </authorList>
    </citation>
    <scope>NUCLEOTIDE SEQUENCE [LARGE SCALE GENOMIC DNA]</scope>
    <source>
        <strain evidence="3">cv. Nipponbare</strain>
    </source>
</reference>
<keyword evidence="3" id="KW-1185">Reference proteome</keyword>
<dbReference type="AlphaFoldDB" id="A0A0P0Y194"/>
<proteinExistence type="predicted"/>
<sequence length="82" mass="8899">MVSGRSITSGAAAPCHLRPTDRHTMAACRSRQRPPLPPKTRAKGPARRSGKLHRQPSPRGTHRHPLSSPLLRRGSAVSGSFF</sequence>